<evidence type="ECO:0000313" key="3">
    <source>
        <dbReference type="Proteomes" id="UP000186795"/>
    </source>
</evidence>
<feature type="transmembrane region" description="Helical" evidence="1">
    <location>
        <begin position="98"/>
        <end position="116"/>
    </location>
</feature>
<keyword evidence="1" id="KW-1133">Transmembrane helix</keyword>
<feature type="transmembrane region" description="Helical" evidence="1">
    <location>
        <begin position="68"/>
        <end position="86"/>
    </location>
</feature>
<reference evidence="3" key="1">
    <citation type="submission" date="2017-01" db="EMBL/GenBank/DDBJ databases">
        <authorList>
            <person name="Varghese N."/>
            <person name="Submissions S."/>
        </authorList>
    </citation>
    <scope>NUCLEOTIDE SEQUENCE [LARGE SCALE GENOMIC DNA]</scope>
    <source>
        <strain evidence="3">DSM 45196</strain>
    </source>
</reference>
<dbReference type="AlphaFoldDB" id="A0A1N7MDJ9"/>
<feature type="transmembrane region" description="Helical" evidence="1">
    <location>
        <begin position="160"/>
        <end position="182"/>
    </location>
</feature>
<evidence type="ECO:0000256" key="1">
    <source>
        <dbReference type="SAM" id="Phobius"/>
    </source>
</evidence>
<dbReference type="RefSeq" id="WP_076524956.1">
    <property type="nucleotide sequence ID" value="NZ_CP048103.1"/>
</dbReference>
<protein>
    <submittedName>
        <fullName evidence="2">Uncharacterized protein</fullName>
    </submittedName>
</protein>
<dbReference type="Proteomes" id="UP000186795">
    <property type="component" value="Unassembled WGS sequence"/>
</dbReference>
<proteinExistence type="predicted"/>
<sequence>MNVVNGLIINPETLEEGPLECKPLDYRGRIEEFIPIKRTHKTPKRYGKAYLEWTEQQSREQKVQRKSLPYGSIYIGQALLFGLTFYGSTKEWFAPDSIFAWGLPLIGMVGSYVAFLCRLKRIRFWKTVIHVILTLGVLFWVTVFAYAFGAIDIEKTSLSFFGSLMVFCLSSPFYYMIVWWYLPTPLPNSKFHDSTHQETTMKG</sequence>
<keyword evidence="3" id="KW-1185">Reference proteome</keyword>
<dbReference type="EMBL" id="FTOD01000006">
    <property type="protein sequence ID" value="SIS84117.1"/>
    <property type="molecule type" value="Genomic_DNA"/>
</dbReference>
<evidence type="ECO:0000313" key="2">
    <source>
        <dbReference type="EMBL" id="SIS84117.1"/>
    </source>
</evidence>
<name>A0A1N7MDJ9_9BACL</name>
<feature type="transmembrane region" description="Helical" evidence="1">
    <location>
        <begin position="128"/>
        <end position="148"/>
    </location>
</feature>
<accession>A0A1N7MDJ9</accession>
<organism evidence="2 3">
    <name type="scientific">Kroppenstedtia eburnea</name>
    <dbReference type="NCBI Taxonomy" id="714067"/>
    <lineage>
        <taxon>Bacteria</taxon>
        <taxon>Bacillati</taxon>
        <taxon>Bacillota</taxon>
        <taxon>Bacilli</taxon>
        <taxon>Bacillales</taxon>
        <taxon>Thermoactinomycetaceae</taxon>
        <taxon>Kroppenstedtia</taxon>
    </lineage>
</organism>
<keyword evidence="1" id="KW-0812">Transmembrane</keyword>
<gene>
    <name evidence="2" type="ORF">SAMN05421790_10621</name>
</gene>
<keyword evidence="1" id="KW-0472">Membrane</keyword>